<proteinExistence type="predicted"/>
<dbReference type="GO" id="GO:0051213">
    <property type="term" value="F:dioxygenase activity"/>
    <property type="evidence" value="ECO:0007669"/>
    <property type="project" value="UniProtKB-KW"/>
</dbReference>
<protein>
    <submittedName>
        <fullName evidence="1">3-hydroxyanthranilate 3,4-dioxygenase</fullName>
    </submittedName>
</protein>
<sequence length="187" mass="20760">MKRRRMLNGLKAAQDLGDYADVPVLPANVDPQAHLSRNAVAQPFWLICGKDNVLAQLSGTAVVHLKDTSVLRFSMEIGDHVYIPAGTPHRIVPTEEGVQLRYKARVPGLEGVAWYCPGCDRELHRVEWDTADTISQQAYYDACAEFNDKDTLRHCEGCGTTHDPVDLTPFSAWPDIARSLEAELTTT</sequence>
<reference evidence="1 2" key="1">
    <citation type="submission" date="2016-10" db="EMBL/GenBank/DDBJ databases">
        <authorList>
            <person name="de Groot N.N."/>
        </authorList>
    </citation>
    <scope>NUCLEOTIDE SEQUENCE [LARGE SCALE GENOMIC DNA]</scope>
    <source>
        <strain evidence="1 2">DSM 44468</strain>
    </source>
</reference>
<gene>
    <name evidence="1" type="ORF">SAMN05421835_13221</name>
</gene>
<evidence type="ECO:0000313" key="1">
    <source>
        <dbReference type="EMBL" id="SFK75569.1"/>
    </source>
</evidence>
<keyword evidence="1" id="KW-0560">Oxidoreductase</keyword>
<dbReference type="EMBL" id="FORP01000032">
    <property type="protein sequence ID" value="SFK75569.1"/>
    <property type="molecule type" value="Genomic_DNA"/>
</dbReference>
<dbReference type="AlphaFoldDB" id="A0A1I4C5I9"/>
<dbReference type="RefSeq" id="WP_091515701.1">
    <property type="nucleotide sequence ID" value="NZ_FORP01000032.1"/>
</dbReference>
<dbReference type="STRING" id="115433.SAMN05421835_13221"/>
<organism evidence="1 2">
    <name type="scientific">Amycolatopsis sacchari</name>
    <dbReference type="NCBI Taxonomy" id="115433"/>
    <lineage>
        <taxon>Bacteria</taxon>
        <taxon>Bacillati</taxon>
        <taxon>Actinomycetota</taxon>
        <taxon>Actinomycetes</taxon>
        <taxon>Pseudonocardiales</taxon>
        <taxon>Pseudonocardiaceae</taxon>
        <taxon>Amycolatopsis</taxon>
    </lineage>
</organism>
<name>A0A1I4C5I9_9PSEU</name>
<dbReference type="InterPro" id="IPR014710">
    <property type="entry name" value="RmlC-like_jellyroll"/>
</dbReference>
<dbReference type="SUPFAM" id="SSF51182">
    <property type="entry name" value="RmlC-like cupins"/>
    <property type="match status" value="1"/>
</dbReference>
<dbReference type="Proteomes" id="UP000199025">
    <property type="component" value="Unassembled WGS sequence"/>
</dbReference>
<dbReference type="OrthoDB" id="5002379at2"/>
<keyword evidence="2" id="KW-1185">Reference proteome</keyword>
<accession>A0A1I4C5I9</accession>
<evidence type="ECO:0000313" key="2">
    <source>
        <dbReference type="Proteomes" id="UP000199025"/>
    </source>
</evidence>
<keyword evidence="1" id="KW-0223">Dioxygenase</keyword>
<dbReference type="InterPro" id="IPR011051">
    <property type="entry name" value="RmlC_Cupin_sf"/>
</dbReference>
<dbReference type="Gene3D" id="2.60.120.10">
    <property type="entry name" value="Jelly Rolls"/>
    <property type="match status" value="1"/>
</dbReference>